<dbReference type="GO" id="GO:0005525">
    <property type="term" value="F:GTP binding"/>
    <property type="evidence" value="ECO:0007669"/>
    <property type="project" value="InterPro"/>
</dbReference>
<dbReference type="EMBL" id="CAQQ02076212">
    <property type="status" value="NOT_ANNOTATED_CDS"/>
    <property type="molecule type" value="Genomic_DNA"/>
</dbReference>
<name>T1GWL4_MEGSC</name>
<accession>T1GWL4</accession>
<dbReference type="GO" id="GO:0005874">
    <property type="term" value="C:microtubule"/>
    <property type="evidence" value="ECO:0007669"/>
    <property type="project" value="InterPro"/>
</dbReference>
<feature type="region of interest" description="Disordered" evidence="1">
    <location>
        <begin position="34"/>
        <end position="90"/>
    </location>
</feature>
<proteinExistence type="predicted"/>
<dbReference type="InterPro" id="IPR017975">
    <property type="entry name" value="Tubulin_CS"/>
</dbReference>
<protein>
    <submittedName>
        <fullName evidence="2">Uncharacterized protein</fullName>
    </submittedName>
</protein>
<reference evidence="2" key="2">
    <citation type="submission" date="2015-06" db="UniProtKB">
        <authorList>
            <consortium name="EnsemblMetazoa"/>
        </authorList>
    </citation>
    <scope>IDENTIFICATION</scope>
</reference>
<dbReference type="EMBL" id="CAQQ02076213">
    <property type="status" value="NOT_ANNOTATED_CDS"/>
    <property type="molecule type" value="Genomic_DNA"/>
</dbReference>
<reference evidence="3" key="1">
    <citation type="submission" date="2013-02" db="EMBL/GenBank/DDBJ databases">
        <authorList>
            <person name="Hughes D."/>
        </authorList>
    </citation>
    <scope>NUCLEOTIDE SEQUENCE</scope>
    <source>
        <strain>Durham</strain>
        <strain evidence="3">NC isolate 2 -- Noor lab</strain>
    </source>
</reference>
<dbReference type="HOGENOM" id="CLU_2294839_0_0_1"/>
<dbReference type="AlphaFoldDB" id="T1GWL4"/>
<dbReference type="PROSITE" id="PS00227">
    <property type="entry name" value="TUBULIN"/>
    <property type="match status" value="1"/>
</dbReference>
<evidence type="ECO:0000313" key="3">
    <source>
        <dbReference type="Proteomes" id="UP000015102"/>
    </source>
</evidence>
<evidence type="ECO:0000256" key="1">
    <source>
        <dbReference type="SAM" id="MobiDB-lite"/>
    </source>
</evidence>
<dbReference type="GO" id="GO:0007017">
    <property type="term" value="P:microtubule-based process"/>
    <property type="evidence" value="ECO:0007669"/>
    <property type="project" value="InterPro"/>
</dbReference>
<organism evidence="2 3">
    <name type="scientific">Megaselia scalaris</name>
    <name type="common">Humpbacked fly</name>
    <name type="synonym">Phora scalaris</name>
    <dbReference type="NCBI Taxonomy" id="36166"/>
    <lineage>
        <taxon>Eukaryota</taxon>
        <taxon>Metazoa</taxon>
        <taxon>Ecdysozoa</taxon>
        <taxon>Arthropoda</taxon>
        <taxon>Hexapoda</taxon>
        <taxon>Insecta</taxon>
        <taxon>Pterygota</taxon>
        <taxon>Neoptera</taxon>
        <taxon>Endopterygota</taxon>
        <taxon>Diptera</taxon>
        <taxon>Brachycera</taxon>
        <taxon>Muscomorpha</taxon>
        <taxon>Platypezoidea</taxon>
        <taxon>Phoridae</taxon>
        <taxon>Megaseliini</taxon>
        <taxon>Megaselia</taxon>
    </lineage>
</organism>
<dbReference type="STRING" id="36166.T1GWL4"/>
<evidence type="ECO:0000313" key="2">
    <source>
        <dbReference type="EnsemblMetazoa" id="MESCA008191-PA"/>
    </source>
</evidence>
<dbReference type="Proteomes" id="UP000015102">
    <property type="component" value="Unassembled WGS sequence"/>
</dbReference>
<dbReference type="EnsemblMetazoa" id="MESCA008191-RA">
    <property type="protein sequence ID" value="MESCA008191-PA"/>
    <property type="gene ID" value="MESCA008191"/>
</dbReference>
<keyword evidence="3" id="KW-1185">Reference proteome</keyword>
<feature type="compositionally biased region" description="Gly residues" evidence="1">
    <location>
        <begin position="36"/>
        <end position="61"/>
    </location>
</feature>
<sequence length="101" mass="10205">MDNSTERALNDANRALVNIIGELKHIGWLSKRLGGSTSGSVGGGTGSGPGSASSSGGGGIVGITSSAGNGCDQSGRSSSESSEENDKWQSIFVAITEREFR</sequence>